<dbReference type="Pfam" id="PF14267">
    <property type="entry name" value="DUF4357"/>
    <property type="match status" value="1"/>
</dbReference>
<evidence type="ECO:0000313" key="2">
    <source>
        <dbReference type="EMBL" id="MET4759321.1"/>
    </source>
</evidence>
<organism evidence="2 3">
    <name type="scientific">Endozoicomonas lisbonensis</name>
    <dbReference type="NCBI Taxonomy" id="3120522"/>
    <lineage>
        <taxon>Bacteria</taxon>
        <taxon>Pseudomonadati</taxon>
        <taxon>Pseudomonadota</taxon>
        <taxon>Gammaproteobacteria</taxon>
        <taxon>Oceanospirillales</taxon>
        <taxon>Endozoicomonadaceae</taxon>
        <taxon>Endozoicomonas</taxon>
    </lineage>
</organism>
<comment type="caution">
    <text evidence="2">The sequence shown here is derived from an EMBL/GenBank/DDBJ whole genome shotgun (WGS) entry which is preliminary data.</text>
</comment>
<keyword evidence="2" id="KW-0378">Hydrolase</keyword>
<dbReference type="RefSeq" id="WP_354009316.1">
    <property type="nucleotide sequence ID" value="NZ_JBEWTA010000001.1"/>
</dbReference>
<dbReference type="Gene3D" id="3.40.1440.10">
    <property type="entry name" value="GIY-YIG endonuclease"/>
    <property type="match status" value="1"/>
</dbReference>
<reference evidence="2 3" key="1">
    <citation type="submission" date="2024-06" db="EMBL/GenBank/DDBJ databases">
        <title>Genomic Encyclopedia of Type Strains, Phase V (KMG-V): Genome sequencing to study the core and pangenomes of soil and plant-associated prokaryotes.</title>
        <authorList>
            <person name="Whitman W."/>
        </authorList>
    </citation>
    <scope>NUCLEOTIDE SEQUENCE [LARGE SCALE GENOMIC DNA]</scope>
    <source>
        <strain evidence="2 3">NE40</strain>
    </source>
</reference>
<dbReference type="SUPFAM" id="SSF82771">
    <property type="entry name" value="GIY-YIG endonuclease"/>
    <property type="match status" value="1"/>
</dbReference>
<dbReference type="InterPro" id="IPR035901">
    <property type="entry name" value="GIY-YIG_endonuc_sf"/>
</dbReference>
<dbReference type="PROSITE" id="PS50164">
    <property type="entry name" value="GIY_YIG"/>
    <property type="match status" value="1"/>
</dbReference>
<dbReference type="Proteomes" id="UP001549366">
    <property type="component" value="Unassembled WGS sequence"/>
</dbReference>
<dbReference type="InterPro" id="IPR000305">
    <property type="entry name" value="GIY-YIG_endonuc"/>
</dbReference>
<gene>
    <name evidence="2" type="ORF">V5J35_004513</name>
</gene>
<evidence type="ECO:0000259" key="1">
    <source>
        <dbReference type="PROSITE" id="PS50164"/>
    </source>
</evidence>
<accession>A0ABV2SNK4</accession>
<sequence>MQAATIKLFLVKGSPTGLRTAEISNWTGKAIAGPRNDLNDYLQRSELSSPGVYLLTGVDADNNEPVIYIGEAENVSKRLKQHAQNEGKDYWIHTSAFVSKDDNLTKAHIKYIEGKLIQMAQRSKLVTVMNATSSGSSLPEADRAEMDVFIERMIQLLPVLGIHHFSSPATAISFTPQQNQASENKESVFYCKTKNLVATGRRSESGFTVFKGSQAVLTPNKAFASGARKYRDRLIQKGILEQTENYLSFTEDHEFSSPSAAAGLIKGGSVNGLTAWVTEDNKKLKSAEN</sequence>
<proteinExistence type="predicted"/>
<feature type="domain" description="GIY-YIG" evidence="1">
    <location>
        <begin position="48"/>
        <end position="126"/>
    </location>
</feature>
<name>A0ABV2SNK4_9GAMM</name>
<dbReference type="InterPro" id="IPR025579">
    <property type="entry name" value="DUF4357"/>
</dbReference>
<dbReference type="CDD" id="cd10447">
    <property type="entry name" value="GIY-YIG_unchar_2"/>
    <property type="match status" value="1"/>
</dbReference>
<protein>
    <submittedName>
        <fullName evidence="2">GIY-YIG superfamily endonuclease</fullName>
    </submittedName>
</protein>
<dbReference type="EMBL" id="JBEWTB010000002">
    <property type="protein sequence ID" value="MET4759321.1"/>
    <property type="molecule type" value="Genomic_DNA"/>
</dbReference>
<keyword evidence="3" id="KW-1185">Reference proteome</keyword>
<dbReference type="GO" id="GO:0004519">
    <property type="term" value="F:endonuclease activity"/>
    <property type="evidence" value="ECO:0007669"/>
    <property type="project" value="UniProtKB-KW"/>
</dbReference>
<dbReference type="Pfam" id="PF01541">
    <property type="entry name" value="GIY-YIG"/>
    <property type="match status" value="1"/>
</dbReference>
<keyword evidence="2" id="KW-0255">Endonuclease</keyword>
<keyword evidence="2" id="KW-0540">Nuclease</keyword>
<evidence type="ECO:0000313" key="3">
    <source>
        <dbReference type="Proteomes" id="UP001549366"/>
    </source>
</evidence>